<keyword evidence="4" id="KW-1185">Reference proteome</keyword>
<dbReference type="InterPro" id="IPR009620">
    <property type="entry name" value="UPF0236"/>
</dbReference>
<reference evidence="2" key="1">
    <citation type="submission" date="2015-09" db="EMBL/GenBank/DDBJ databases">
        <title>Genome analysis of Pseudomonas syringae pv. porri LMG.</title>
        <authorList>
            <person name="Rombouts S."/>
        </authorList>
    </citation>
    <scope>NUCLEOTIDE SEQUENCE</scope>
    <source>
        <strain evidence="2">SD1D</strain>
    </source>
</reference>
<dbReference type="RefSeq" id="WP_058258272.1">
    <property type="nucleotide sequence ID" value="NZ_LN879430.1"/>
</dbReference>
<dbReference type="KEGG" id="hsd:SD1D_1404"/>
<gene>
    <name evidence="2" type="ORF">SD1D_1404</name>
    <name evidence="3" type="ORF">SD1D_2270</name>
</gene>
<dbReference type="EMBL" id="LN879430">
    <property type="protein sequence ID" value="CUH93785.1"/>
    <property type="molecule type" value="Genomic_DNA"/>
</dbReference>
<evidence type="ECO:0008006" key="5">
    <source>
        <dbReference type="Google" id="ProtNLM"/>
    </source>
</evidence>
<organism evidence="2 4">
    <name type="scientific">Herbinix luporum</name>
    <dbReference type="NCBI Taxonomy" id="1679721"/>
    <lineage>
        <taxon>Bacteria</taxon>
        <taxon>Bacillati</taxon>
        <taxon>Bacillota</taxon>
        <taxon>Clostridia</taxon>
        <taxon>Lachnospirales</taxon>
        <taxon>Lachnospiraceae</taxon>
        <taxon>Herbinix</taxon>
    </lineage>
</organism>
<dbReference type="AlphaFoldDB" id="A0A0K8J658"/>
<evidence type="ECO:0000256" key="1">
    <source>
        <dbReference type="ARBA" id="ARBA00006539"/>
    </source>
</evidence>
<comment type="similarity">
    <text evidence="1">Belongs to the UPF0236 family.</text>
</comment>
<dbReference type="Pfam" id="PF06782">
    <property type="entry name" value="UPF0236"/>
    <property type="match status" value="1"/>
</dbReference>
<dbReference type="KEGG" id="hsd:SD1D_2270"/>
<evidence type="ECO:0000313" key="3">
    <source>
        <dbReference type="EMBL" id="CUH93785.1"/>
    </source>
</evidence>
<dbReference type="OrthoDB" id="2162583at2"/>
<evidence type="ECO:0000313" key="4">
    <source>
        <dbReference type="Proteomes" id="UP000196053"/>
    </source>
</evidence>
<reference evidence="4" key="2">
    <citation type="submission" date="2015-09" db="EMBL/GenBank/DDBJ databases">
        <authorList>
            <person name="Wibberg D."/>
        </authorList>
    </citation>
    <scope>NUCLEOTIDE SEQUENCE [LARGE SCALE GENOMIC DNA]</scope>
    <source>
        <strain evidence="4">SD1D</strain>
    </source>
</reference>
<proteinExistence type="inferred from homology"/>
<accession>A0A0K8J658</accession>
<sequence length="490" mass="56560">MIKSIQQFLDFGTKSLEKTIESFLQNPKDFASFVYGVQEEVIKLGLDTIQETLENCDEMLRKSGKRKQNWHIIKKDKKTLITSLGTISFEKTLFKNKTTGERTYLLDRILGFKEHQRLTEDAEAKMLEEAVETSYRKAGQATSISDTVSKQTVKNEIHNLEFQHEYKDLPKKKKVDYLYIDADEDHISLQYNEEKGDLIKNKNNRKNNCLLSKIVYVYEGIEKESPRSKRNKLINPHYFCGNYPGEENNVLWDRVYDYICCNYDVDNIKKIYLNGDGGAWIKAGKSRLARITYVMDGFHLNKYMIRATSHLLDSAEDARCEIRHAIKVGTKKDFEEVMEKILRVTEGDTVIERVNESKKLILNNWSAVKVRLKKEEGIIGCSAEGHVSHILASRMSSRPMGWCRIGADKMAHLRAYYYNGGDMLELVRKQKQELPKAAGAEENDIISSTEMLSAERNKHYELGKYTESISHSLSASAKKYAWFNPHIWGL</sequence>
<protein>
    <recommendedName>
        <fullName evidence="5">ISLre2 family transposase</fullName>
    </recommendedName>
</protein>
<dbReference type="EMBL" id="LN879430">
    <property type="protein sequence ID" value="CUH92950.1"/>
    <property type="molecule type" value="Genomic_DNA"/>
</dbReference>
<dbReference type="NCBIfam" id="NF033529">
    <property type="entry name" value="transpos_ISLre2"/>
    <property type="match status" value="1"/>
</dbReference>
<evidence type="ECO:0000313" key="2">
    <source>
        <dbReference type="EMBL" id="CUH92950.1"/>
    </source>
</evidence>
<name>A0A0K8J658_9FIRM</name>
<dbReference type="Proteomes" id="UP000196053">
    <property type="component" value="Chromosome I"/>
</dbReference>